<reference evidence="1" key="2">
    <citation type="submission" date="2018-05" db="EMBL/GenBank/DDBJ databases">
        <title>OpunRS2 (Oryza punctata Reference Sequence Version 2).</title>
        <authorList>
            <person name="Zhang J."/>
            <person name="Kudrna D."/>
            <person name="Lee S."/>
            <person name="Talag J."/>
            <person name="Welchert J."/>
            <person name="Wing R.A."/>
        </authorList>
    </citation>
    <scope>NUCLEOTIDE SEQUENCE [LARGE SCALE GENOMIC DNA]</scope>
</reference>
<organism evidence="1">
    <name type="scientific">Oryza punctata</name>
    <name type="common">Red rice</name>
    <dbReference type="NCBI Taxonomy" id="4537"/>
    <lineage>
        <taxon>Eukaryota</taxon>
        <taxon>Viridiplantae</taxon>
        <taxon>Streptophyta</taxon>
        <taxon>Embryophyta</taxon>
        <taxon>Tracheophyta</taxon>
        <taxon>Spermatophyta</taxon>
        <taxon>Magnoliopsida</taxon>
        <taxon>Liliopsida</taxon>
        <taxon>Poales</taxon>
        <taxon>Poaceae</taxon>
        <taxon>BOP clade</taxon>
        <taxon>Oryzoideae</taxon>
        <taxon>Oryzeae</taxon>
        <taxon>Oryzinae</taxon>
        <taxon>Oryza</taxon>
    </lineage>
</organism>
<accession>A0A0E0JT44</accession>
<dbReference type="Proteomes" id="UP000026962">
    <property type="component" value="Chromosome 1"/>
</dbReference>
<reference evidence="1" key="1">
    <citation type="submission" date="2015-04" db="UniProtKB">
        <authorList>
            <consortium name="EnsemblPlants"/>
        </authorList>
    </citation>
    <scope>IDENTIFICATION</scope>
</reference>
<dbReference type="HOGENOM" id="CLU_3427153_0_0_1"/>
<dbReference type="AlphaFoldDB" id="A0A0E0JT44"/>
<dbReference type="EnsemblPlants" id="OPUNC01G41590.3">
    <property type="protein sequence ID" value="OPUNC01G41590.3"/>
    <property type="gene ID" value="OPUNC01G41590"/>
</dbReference>
<evidence type="ECO:0000313" key="1">
    <source>
        <dbReference type="EnsemblPlants" id="OPUNC01G41590.3"/>
    </source>
</evidence>
<sequence>MWRISYMCIGRAVQPSKLNRR</sequence>
<keyword evidence="2" id="KW-1185">Reference proteome</keyword>
<dbReference type="Gramene" id="OPUNC01G41590.3">
    <property type="protein sequence ID" value="OPUNC01G41590.3"/>
    <property type="gene ID" value="OPUNC01G41590"/>
</dbReference>
<protein>
    <submittedName>
        <fullName evidence="1">Uncharacterized protein</fullName>
    </submittedName>
</protein>
<proteinExistence type="predicted"/>
<evidence type="ECO:0000313" key="2">
    <source>
        <dbReference type="Proteomes" id="UP000026962"/>
    </source>
</evidence>
<name>A0A0E0JT44_ORYPU</name>